<keyword evidence="1" id="KW-0175">Coiled coil</keyword>
<evidence type="ECO:0000256" key="1">
    <source>
        <dbReference type="SAM" id="Coils"/>
    </source>
</evidence>
<keyword evidence="2" id="KW-0812">Transmembrane</keyword>
<keyword evidence="2" id="KW-1133">Transmembrane helix</keyword>
<proteinExistence type="predicted"/>
<dbReference type="GO" id="GO:0015562">
    <property type="term" value="F:efflux transmembrane transporter activity"/>
    <property type="evidence" value="ECO:0007669"/>
    <property type="project" value="TreeGrafter"/>
</dbReference>
<dbReference type="RefSeq" id="WP_116014249.1">
    <property type="nucleotide sequence ID" value="NZ_QUOT01000001.1"/>
</dbReference>
<accession>A0A3E0U0J4</accession>
<dbReference type="Gene3D" id="1.10.287.470">
    <property type="entry name" value="Helix hairpin bin"/>
    <property type="match status" value="1"/>
</dbReference>
<dbReference type="PANTHER" id="PTHR30469:SF15">
    <property type="entry name" value="HLYD FAMILY OF SECRETION PROTEINS"/>
    <property type="match status" value="1"/>
</dbReference>
<dbReference type="SUPFAM" id="SSF111369">
    <property type="entry name" value="HlyD-like secretion proteins"/>
    <property type="match status" value="1"/>
</dbReference>
<evidence type="ECO:0008006" key="5">
    <source>
        <dbReference type="Google" id="ProtNLM"/>
    </source>
</evidence>
<dbReference type="Proteomes" id="UP000256899">
    <property type="component" value="Unassembled WGS sequence"/>
</dbReference>
<evidence type="ECO:0000313" key="4">
    <source>
        <dbReference type="Proteomes" id="UP000256899"/>
    </source>
</evidence>
<name>A0A3E0U0J4_9GAMM</name>
<comment type="caution">
    <text evidence="3">The sequence shown here is derived from an EMBL/GenBank/DDBJ whole genome shotgun (WGS) entry which is preliminary data.</text>
</comment>
<evidence type="ECO:0000256" key="2">
    <source>
        <dbReference type="SAM" id="Phobius"/>
    </source>
</evidence>
<feature type="coiled-coil region" evidence="1">
    <location>
        <begin position="113"/>
        <end position="176"/>
    </location>
</feature>
<dbReference type="GO" id="GO:1990281">
    <property type="term" value="C:efflux pump complex"/>
    <property type="evidence" value="ECO:0007669"/>
    <property type="project" value="TreeGrafter"/>
</dbReference>
<organism evidence="3 4">
    <name type="scientific">Thalassotalea euphylliae</name>
    <dbReference type="NCBI Taxonomy" id="1655234"/>
    <lineage>
        <taxon>Bacteria</taxon>
        <taxon>Pseudomonadati</taxon>
        <taxon>Pseudomonadota</taxon>
        <taxon>Gammaproteobacteria</taxon>
        <taxon>Alteromonadales</taxon>
        <taxon>Colwelliaceae</taxon>
        <taxon>Thalassotalea</taxon>
    </lineage>
</organism>
<feature type="transmembrane region" description="Helical" evidence="2">
    <location>
        <begin position="9"/>
        <end position="27"/>
    </location>
</feature>
<sequence length="436" mass="48346">MKSGKSKSLVINSLVAVIGIFLVLWLLDDSEAQQAAIEPPQPIPQVSVIEVTPTARMAEIKVTGTVKSRWPLALNANVSGRLIDHFEHIQPGSFIRQGQSIAEIQDIDYVTALASAEARISQAKLTLARYLNEQSVAKHLETTNNSNEFRLFKPHVSAAKAELSSAQANYQSALKRVQDTKVKAPFDAIVLAKHTAPAQEITAGDTLYQLASSQTIDIEVHLATYQWQQIVSTKTDSQNDAKSDVQSNSIVNAEQAPHQENTEITARITDNQGNIWQSQLRFLSPTLNPQTRQQRLLLTIENPYQNSVMLYPEQQVNVSFNAAQGSNTILAPATVLTRDQQVWTVQDGRLVQEEIQLLSEDIEDSDQVLFSFSKQPSRERLLVRYPLSNMLAGQQVNPLMEKESLLAEQQNEQEGAQLGDQLDKQLAKSTFAGAQQ</sequence>
<evidence type="ECO:0000313" key="3">
    <source>
        <dbReference type="EMBL" id="REL30103.1"/>
    </source>
</evidence>
<dbReference type="Gene3D" id="2.40.30.170">
    <property type="match status" value="1"/>
</dbReference>
<reference evidence="4" key="1">
    <citation type="submission" date="2018-08" db="EMBL/GenBank/DDBJ databases">
        <title>Thalassotalea euphylliae genome.</title>
        <authorList>
            <person name="Summers S."/>
            <person name="Rice S.A."/>
            <person name="Freckelton M.L."/>
            <person name="Nedved B.T."/>
            <person name="Hadfield M.G."/>
        </authorList>
    </citation>
    <scope>NUCLEOTIDE SEQUENCE [LARGE SCALE GENOMIC DNA]</scope>
    <source>
        <strain evidence="4">H3</strain>
    </source>
</reference>
<dbReference type="EMBL" id="QUOT01000001">
    <property type="protein sequence ID" value="REL30103.1"/>
    <property type="molecule type" value="Genomic_DNA"/>
</dbReference>
<dbReference type="AlphaFoldDB" id="A0A3E0U0J4"/>
<keyword evidence="4" id="KW-1185">Reference proteome</keyword>
<dbReference type="Gene3D" id="2.40.50.100">
    <property type="match status" value="1"/>
</dbReference>
<protein>
    <recommendedName>
        <fullName evidence="5">Efflux RND transporter periplasmic adaptor subunit</fullName>
    </recommendedName>
</protein>
<gene>
    <name evidence="3" type="ORF">DXX94_04970</name>
</gene>
<dbReference type="PANTHER" id="PTHR30469">
    <property type="entry name" value="MULTIDRUG RESISTANCE PROTEIN MDTA"/>
    <property type="match status" value="1"/>
</dbReference>
<keyword evidence="2" id="KW-0472">Membrane</keyword>